<gene>
    <name evidence="1" type="ORF">ABID43_003249</name>
</gene>
<name>A0ABV2L789_9HYPH</name>
<evidence type="ECO:0000313" key="2">
    <source>
        <dbReference type="Proteomes" id="UP001549145"/>
    </source>
</evidence>
<sequence>MRYLAILDCPVIFSGENSYGMTSIDMCPSTGITGGLISRHIKVVDGRLIAVCIWTSEFCARVFFDAAWYQKAAELWDDQYQLRLEAIDEQAA</sequence>
<organism evidence="1 2">
    <name type="scientific">Methylobacterium goesingense</name>
    <dbReference type="NCBI Taxonomy" id="243690"/>
    <lineage>
        <taxon>Bacteria</taxon>
        <taxon>Pseudomonadati</taxon>
        <taxon>Pseudomonadota</taxon>
        <taxon>Alphaproteobacteria</taxon>
        <taxon>Hyphomicrobiales</taxon>
        <taxon>Methylobacteriaceae</taxon>
        <taxon>Methylobacterium</taxon>
    </lineage>
</organism>
<accession>A0ABV2L789</accession>
<reference evidence="1 2" key="1">
    <citation type="submission" date="2024-06" db="EMBL/GenBank/DDBJ databases">
        <title>Genomic Encyclopedia of Type Strains, Phase IV (KMG-IV): sequencing the most valuable type-strain genomes for metagenomic binning, comparative biology and taxonomic classification.</title>
        <authorList>
            <person name="Goeker M."/>
        </authorList>
    </citation>
    <scope>NUCLEOTIDE SEQUENCE [LARGE SCALE GENOMIC DNA]</scope>
    <source>
        <strain evidence="1 2">DSM 21331</strain>
    </source>
</reference>
<dbReference type="RefSeq" id="WP_238282946.1">
    <property type="nucleotide sequence ID" value="NZ_BPQL01000218.1"/>
</dbReference>
<comment type="caution">
    <text evidence="1">The sequence shown here is derived from an EMBL/GenBank/DDBJ whole genome shotgun (WGS) entry which is preliminary data.</text>
</comment>
<proteinExistence type="predicted"/>
<dbReference type="Proteomes" id="UP001549145">
    <property type="component" value="Unassembled WGS sequence"/>
</dbReference>
<evidence type="ECO:0000313" key="1">
    <source>
        <dbReference type="EMBL" id="MET3693698.1"/>
    </source>
</evidence>
<protein>
    <submittedName>
        <fullName evidence="1">Uncharacterized protein</fullName>
    </submittedName>
</protein>
<dbReference type="EMBL" id="JBEPMM010000009">
    <property type="protein sequence ID" value="MET3693698.1"/>
    <property type="molecule type" value="Genomic_DNA"/>
</dbReference>
<keyword evidence="2" id="KW-1185">Reference proteome</keyword>